<keyword evidence="3" id="KW-0081">Bacteriolytic enzyme</keyword>
<dbReference type="HAMAP" id="MF_04110">
    <property type="entry name" value="ENDOLYSIN_T4"/>
    <property type="match status" value="1"/>
</dbReference>
<keyword evidence="5" id="KW-1035">Host cytoplasm</keyword>
<evidence type="ECO:0000256" key="1">
    <source>
        <dbReference type="ARBA" id="ARBA00000632"/>
    </source>
</evidence>
<dbReference type="GO" id="GO:0003796">
    <property type="term" value="F:lysozyme activity"/>
    <property type="evidence" value="ECO:0007669"/>
    <property type="project" value="UniProtKB-EC"/>
</dbReference>
<dbReference type="Gene3D" id="1.10.530.40">
    <property type="match status" value="1"/>
</dbReference>
<dbReference type="GO" id="GO:0042742">
    <property type="term" value="P:defense response to bacterium"/>
    <property type="evidence" value="ECO:0007669"/>
    <property type="project" value="UniProtKB-KW"/>
</dbReference>
<dbReference type="PANTHER" id="PTHR38107:SF3">
    <property type="entry name" value="LYSOZYME RRRD-RELATED"/>
    <property type="match status" value="1"/>
</dbReference>
<evidence type="ECO:0000256" key="4">
    <source>
        <dbReference type="ARBA" id="ARBA00022801"/>
    </source>
</evidence>
<gene>
    <name evidence="7" type="ORF">BTMF_LOCUS20</name>
</gene>
<dbReference type="InterPro" id="IPR034690">
    <property type="entry name" value="Endolysin_T4_type"/>
</dbReference>
<dbReference type="InterPro" id="IPR051018">
    <property type="entry name" value="Bacteriophage_GH24"/>
</dbReference>
<keyword evidence="2" id="KW-0929">Antimicrobial</keyword>
<evidence type="ECO:0000256" key="2">
    <source>
        <dbReference type="ARBA" id="ARBA00022529"/>
    </source>
</evidence>
<dbReference type="GO" id="GO:0016998">
    <property type="term" value="P:cell wall macromolecule catabolic process"/>
    <property type="evidence" value="ECO:0007669"/>
    <property type="project" value="InterPro"/>
</dbReference>
<keyword evidence="8" id="KW-1185">Reference proteome</keyword>
<dbReference type="GO" id="GO:0031640">
    <property type="term" value="P:killing of cells of another organism"/>
    <property type="evidence" value="ECO:0007669"/>
    <property type="project" value="UniProtKB-KW"/>
</dbReference>
<evidence type="ECO:0000313" key="8">
    <source>
        <dbReference type="Proteomes" id="UP000280834"/>
    </source>
</evidence>
<accession>A0A0R3Q2Y8</accession>
<dbReference type="InterPro" id="IPR023346">
    <property type="entry name" value="Lysozyme-like_dom_sf"/>
</dbReference>
<sequence length="152" mass="16954">MTTTDTDRAVVLAAELCRKFEGLYLRPYLCPAGIPTIGYGATYYEDGTPVTLKDPAISKERAEQLLMWMIRTRYLPAVRDLCPTVTSPERLAALVDFTFNLGTGNLKASTLRRKINAGQWDDVPAELRKWVRGGGRVLPGLVKRREAEIALL</sequence>
<dbReference type="AlphaFoldDB" id="A0A0R3Q2Y8"/>
<dbReference type="SUPFAM" id="SSF53955">
    <property type="entry name" value="Lysozyme-like"/>
    <property type="match status" value="1"/>
</dbReference>
<dbReference type="Proteomes" id="UP000280834">
    <property type="component" value="Unassembled WGS sequence"/>
</dbReference>
<evidence type="ECO:0000313" key="9">
    <source>
        <dbReference type="WBParaSite" id="BTMF_0000032901-mRNA-1"/>
    </source>
</evidence>
<evidence type="ECO:0000313" key="7">
    <source>
        <dbReference type="EMBL" id="VDO06513.1"/>
    </source>
</evidence>
<dbReference type="PANTHER" id="PTHR38107">
    <property type="match status" value="1"/>
</dbReference>
<proteinExistence type="inferred from homology"/>
<dbReference type="InterPro" id="IPR002196">
    <property type="entry name" value="Glyco_hydro_24"/>
</dbReference>
<reference evidence="9" key="1">
    <citation type="submission" date="2017-02" db="UniProtKB">
        <authorList>
            <consortium name="WormBaseParasite"/>
        </authorList>
    </citation>
    <scope>IDENTIFICATION</scope>
</reference>
<keyword evidence="6" id="KW-0326">Glycosidase</keyword>
<dbReference type="CDD" id="cd00737">
    <property type="entry name" value="lyz_endolysin_autolysin"/>
    <property type="match status" value="1"/>
</dbReference>
<dbReference type="GO" id="GO:0009253">
    <property type="term" value="P:peptidoglycan catabolic process"/>
    <property type="evidence" value="ECO:0007669"/>
    <property type="project" value="InterPro"/>
</dbReference>
<evidence type="ECO:0000256" key="6">
    <source>
        <dbReference type="ARBA" id="ARBA00023295"/>
    </source>
</evidence>
<keyword evidence="4" id="KW-0378">Hydrolase</keyword>
<dbReference type="WBParaSite" id="BTMF_0000032901-mRNA-1">
    <property type="protein sequence ID" value="BTMF_0000032901-mRNA-1"/>
    <property type="gene ID" value="BTMF_0000032901"/>
</dbReference>
<dbReference type="STRING" id="42155.A0A0R3Q2Y8"/>
<protein>
    <submittedName>
        <fullName evidence="9">Lysozyme</fullName>
    </submittedName>
</protein>
<dbReference type="InterPro" id="IPR023347">
    <property type="entry name" value="Lysozyme_dom_sf"/>
</dbReference>
<dbReference type="Pfam" id="PF00959">
    <property type="entry name" value="Phage_lysozyme"/>
    <property type="match status" value="1"/>
</dbReference>
<evidence type="ECO:0000256" key="3">
    <source>
        <dbReference type="ARBA" id="ARBA00022638"/>
    </source>
</evidence>
<reference evidence="7 8" key="2">
    <citation type="submission" date="2018-11" db="EMBL/GenBank/DDBJ databases">
        <authorList>
            <consortium name="Pathogen Informatics"/>
        </authorList>
    </citation>
    <scope>NUCLEOTIDE SEQUENCE [LARGE SCALE GENOMIC DNA]</scope>
</reference>
<evidence type="ECO:0000256" key="5">
    <source>
        <dbReference type="ARBA" id="ARBA00023200"/>
    </source>
</evidence>
<comment type="catalytic activity">
    <reaction evidence="1">
        <text>Hydrolysis of (1-&gt;4)-beta-linkages between N-acetylmuramic acid and N-acetyl-D-glucosamine residues in a peptidoglycan and between N-acetyl-D-glucosamine residues in chitodextrins.</text>
        <dbReference type="EC" id="3.2.1.17"/>
    </reaction>
</comment>
<name>A0A0R3Q2Y8_9BILA</name>
<dbReference type="EMBL" id="UZAG01000001">
    <property type="protein sequence ID" value="VDO06513.1"/>
    <property type="molecule type" value="Genomic_DNA"/>
</dbReference>
<dbReference type="InterPro" id="IPR033907">
    <property type="entry name" value="Endolysin_autolysin"/>
</dbReference>
<organism evidence="9">
    <name type="scientific">Brugia timori</name>
    <dbReference type="NCBI Taxonomy" id="42155"/>
    <lineage>
        <taxon>Eukaryota</taxon>
        <taxon>Metazoa</taxon>
        <taxon>Ecdysozoa</taxon>
        <taxon>Nematoda</taxon>
        <taxon>Chromadorea</taxon>
        <taxon>Rhabditida</taxon>
        <taxon>Spirurina</taxon>
        <taxon>Spiruromorpha</taxon>
        <taxon>Filarioidea</taxon>
        <taxon>Onchocercidae</taxon>
        <taxon>Brugia</taxon>
    </lineage>
</organism>